<keyword evidence="9 12" id="KW-0472">Membrane</keyword>
<dbReference type="GO" id="GO:0015385">
    <property type="term" value="F:sodium:proton antiporter activity"/>
    <property type="evidence" value="ECO:0007669"/>
    <property type="project" value="InterPro"/>
</dbReference>
<feature type="compositionally biased region" description="Basic and acidic residues" evidence="11">
    <location>
        <begin position="755"/>
        <end position="766"/>
    </location>
</feature>
<evidence type="ECO:0000256" key="8">
    <source>
        <dbReference type="ARBA" id="ARBA00023065"/>
    </source>
</evidence>
<keyword evidence="10" id="KW-0739">Sodium transport</keyword>
<accession>A0A2N5UYD0</accession>
<evidence type="ECO:0000313" key="14">
    <source>
        <dbReference type="EMBL" id="PLW42707.1"/>
    </source>
</evidence>
<proteinExistence type="inferred from homology"/>
<feature type="transmembrane region" description="Helical" evidence="12">
    <location>
        <begin position="243"/>
        <end position="265"/>
    </location>
</feature>
<dbReference type="STRING" id="200324.A0A2N5UYD0"/>
<feature type="compositionally biased region" description="Basic and acidic residues" evidence="11">
    <location>
        <begin position="847"/>
        <end position="859"/>
    </location>
</feature>
<evidence type="ECO:0000256" key="1">
    <source>
        <dbReference type="ARBA" id="ARBA00004141"/>
    </source>
</evidence>
<dbReference type="InterPro" id="IPR006153">
    <property type="entry name" value="Cation/H_exchanger_TM"/>
</dbReference>
<gene>
    <name evidence="14" type="ORF">PCANC_07922</name>
</gene>
<evidence type="ECO:0000256" key="12">
    <source>
        <dbReference type="SAM" id="Phobius"/>
    </source>
</evidence>
<keyword evidence="5 12" id="KW-0812">Transmembrane</keyword>
<keyword evidence="4" id="KW-0050">Antiport</keyword>
<feature type="domain" description="Cation/H+ exchanger transmembrane" evidence="13">
    <location>
        <begin position="137"/>
        <end position="541"/>
    </location>
</feature>
<keyword evidence="6 12" id="KW-1133">Transmembrane helix</keyword>
<comment type="subcellular location">
    <subcellularLocation>
        <location evidence="1">Membrane</location>
        <topology evidence="1">Multi-pass membrane protein</topology>
    </subcellularLocation>
</comment>
<feature type="transmembrane region" description="Helical" evidence="12">
    <location>
        <begin position="146"/>
        <end position="164"/>
    </location>
</feature>
<feature type="transmembrane region" description="Helical" evidence="12">
    <location>
        <begin position="436"/>
        <end position="455"/>
    </location>
</feature>
<feature type="region of interest" description="Disordered" evidence="11">
    <location>
        <begin position="737"/>
        <end position="989"/>
    </location>
</feature>
<evidence type="ECO:0000256" key="6">
    <source>
        <dbReference type="ARBA" id="ARBA00022989"/>
    </source>
</evidence>
<dbReference type="GO" id="GO:0120029">
    <property type="term" value="P:proton export across plasma membrane"/>
    <property type="evidence" value="ECO:0007669"/>
    <property type="project" value="InterPro"/>
</dbReference>
<feature type="transmembrane region" description="Helical" evidence="12">
    <location>
        <begin position="476"/>
        <end position="497"/>
    </location>
</feature>
<feature type="transmembrane region" description="Helical" evidence="12">
    <location>
        <begin position="216"/>
        <end position="237"/>
    </location>
</feature>
<feature type="transmembrane region" description="Helical" evidence="12">
    <location>
        <begin position="318"/>
        <end position="340"/>
    </location>
</feature>
<comment type="caution">
    <text evidence="14">The sequence shown here is derived from an EMBL/GenBank/DDBJ whole genome shotgun (WGS) entry which is preliminary data.</text>
</comment>
<reference evidence="14 15" key="1">
    <citation type="submission" date="2017-11" db="EMBL/GenBank/DDBJ databases">
        <title>De novo assembly and phasing of dikaryotic genomes from two isolates of Puccinia coronata f. sp. avenae, the causal agent of oat crown rust.</title>
        <authorList>
            <person name="Miller M.E."/>
            <person name="Zhang Y."/>
            <person name="Omidvar V."/>
            <person name="Sperschneider J."/>
            <person name="Schwessinger B."/>
            <person name="Raley C."/>
            <person name="Palmer J.M."/>
            <person name="Garnica D."/>
            <person name="Upadhyaya N."/>
            <person name="Rathjen J."/>
            <person name="Taylor J.M."/>
            <person name="Park R.F."/>
            <person name="Dodds P.N."/>
            <person name="Hirsch C.D."/>
            <person name="Kianian S.F."/>
            <person name="Figueroa M."/>
        </authorList>
    </citation>
    <scope>NUCLEOTIDE SEQUENCE [LARGE SCALE GENOMIC DNA]</scope>
    <source>
        <strain evidence="14">12NC29</strain>
    </source>
</reference>
<dbReference type="Pfam" id="PF00999">
    <property type="entry name" value="Na_H_Exchanger"/>
    <property type="match status" value="1"/>
</dbReference>
<keyword evidence="7" id="KW-0915">Sodium</keyword>
<feature type="compositionally biased region" description="Low complexity" evidence="11">
    <location>
        <begin position="860"/>
        <end position="893"/>
    </location>
</feature>
<organism evidence="14 15">
    <name type="scientific">Puccinia coronata f. sp. avenae</name>
    <dbReference type="NCBI Taxonomy" id="200324"/>
    <lineage>
        <taxon>Eukaryota</taxon>
        <taxon>Fungi</taxon>
        <taxon>Dikarya</taxon>
        <taxon>Basidiomycota</taxon>
        <taxon>Pucciniomycotina</taxon>
        <taxon>Pucciniomycetes</taxon>
        <taxon>Pucciniales</taxon>
        <taxon>Pucciniaceae</taxon>
        <taxon>Puccinia</taxon>
    </lineage>
</organism>
<evidence type="ECO:0000256" key="7">
    <source>
        <dbReference type="ARBA" id="ARBA00023053"/>
    </source>
</evidence>
<evidence type="ECO:0000256" key="10">
    <source>
        <dbReference type="ARBA" id="ARBA00023201"/>
    </source>
</evidence>
<feature type="transmembrane region" description="Helical" evidence="12">
    <location>
        <begin position="286"/>
        <end position="306"/>
    </location>
</feature>
<dbReference type="OrthoDB" id="2190219at2759"/>
<evidence type="ECO:0000256" key="5">
    <source>
        <dbReference type="ARBA" id="ARBA00022692"/>
    </source>
</evidence>
<keyword evidence="3" id="KW-0813">Transport</keyword>
<dbReference type="PANTHER" id="PTHR31382">
    <property type="entry name" value="NA(+)/H(+) ANTIPORTER"/>
    <property type="match status" value="1"/>
</dbReference>
<sequence length="989" mass="108725">MRLSIRHSDRQVMIFLCLCMNTFLSHPSPTGSIFEERTLASRGFNPEDNPSANLVTRRNALTPLHAPRSLPSQQHAPQLNARAKGDKDIALANGLKTGTGAGLASANKKMNKISTQVNDVYLAIALIPAFIICYGSISSFLKEKLYLGEAMLAVMFGIVLGPYVTDLFDPRSWSNGASFNEVTLEITRIIVALDVFSAGVELPPAYLLRHWRTMTVLLIPVVLAGWFISGGLIFALVSSLSYLEALVIAACVCPTDILLASSVLGKGRYAQKHVPSHLQHMLHAEAGANDGMGMILLYLALFLVLRDQDSVGVAIGRWFLLGLLYHVVLGIIMGAVIGIIARKMLKFSKRRMLIDKESTMVALYIALALLTAGVAILAGTDDIVASFACGVAFAWDGYFSEAIEVTNFSAILSHLVNNTVFIYVGATIPFELWNNSVVMFTAWKMVLLALSILLLRRLPVVLFLRKLIPDLKTNREALFCGHFGPIGVSGLFIAILATEKLPTPQIPPRTSLDVLALTIQPIMYLLLFFSVFIHGLSVPFFSLGKNFGSRVNSLRRSGTFTGSVRSGRANSLSRFDSINMTQTGITLHDEPQSLTAIPPPSPTPTINSRAHYHHSKSVSQSTQVEVEEDFEVGMDKESHKKQEKRPLLEDEEKTGRDWIDSHPVDNPDGSRMYKCGKHLIIERDDGKELEVWRLQPASVEKVPDPPQFTRPSDPLTSCDLKGTGDPSVLPIDTSVPIISSGHSQPAAGLSSNGNRRMDHGKEEKMCSEGNLNQRKGISGSAVDAQVKVAPFPTRSVDDRESGCSEWVDEDHETVKTRRVKGLRPQPKYLALRPRRYTPRSRQGASRGRTESRGVERVGRECVGVSSQQKPRSARSPSRSLSPSSRSGSSFGSPRNRKPFPALRHVEGSTRAVREQKPVPHGLLKRYSQFPNDAHGDARENRKSRSSGEYSRAPSPSCSDEAERPPIRRRGTDSRGNNSRRVSFADASER</sequence>
<name>A0A2N5UYD0_9BASI</name>
<feature type="compositionally biased region" description="Basic and acidic residues" evidence="11">
    <location>
        <begin position="933"/>
        <end position="942"/>
    </location>
</feature>
<dbReference type="GO" id="GO:0042391">
    <property type="term" value="P:regulation of membrane potential"/>
    <property type="evidence" value="ECO:0007669"/>
    <property type="project" value="InterPro"/>
</dbReference>
<feature type="compositionally biased region" description="Basic and acidic residues" evidence="11">
    <location>
        <begin position="960"/>
        <end position="972"/>
    </location>
</feature>
<feature type="region of interest" description="Disordered" evidence="11">
    <location>
        <begin position="588"/>
        <end position="665"/>
    </location>
</feature>
<evidence type="ECO:0000256" key="4">
    <source>
        <dbReference type="ARBA" id="ARBA00022449"/>
    </source>
</evidence>
<evidence type="ECO:0000256" key="9">
    <source>
        <dbReference type="ARBA" id="ARBA00023136"/>
    </source>
</evidence>
<evidence type="ECO:0000256" key="11">
    <source>
        <dbReference type="SAM" id="MobiDB-lite"/>
    </source>
</evidence>
<dbReference type="EMBL" id="PGCJ01000155">
    <property type="protein sequence ID" value="PLW42707.1"/>
    <property type="molecule type" value="Genomic_DNA"/>
</dbReference>
<feature type="compositionally biased region" description="Polar residues" evidence="11">
    <location>
        <begin position="737"/>
        <end position="754"/>
    </location>
</feature>
<evidence type="ECO:0000256" key="3">
    <source>
        <dbReference type="ARBA" id="ARBA00022448"/>
    </source>
</evidence>
<dbReference type="GO" id="GO:0005886">
    <property type="term" value="C:plasma membrane"/>
    <property type="evidence" value="ECO:0007669"/>
    <property type="project" value="InterPro"/>
</dbReference>
<protein>
    <recommendedName>
        <fullName evidence="13">Cation/H+ exchanger transmembrane domain-containing protein</fullName>
    </recommendedName>
</protein>
<feature type="transmembrane region" description="Helical" evidence="12">
    <location>
        <begin position="517"/>
        <end position="541"/>
    </location>
</feature>
<evidence type="ECO:0000313" key="15">
    <source>
        <dbReference type="Proteomes" id="UP000235388"/>
    </source>
</evidence>
<dbReference type="GO" id="GO:0030007">
    <property type="term" value="P:intracellular potassium ion homeostasis"/>
    <property type="evidence" value="ECO:0007669"/>
    <property type="project" value="TreeGrafter"/>
</dbReference>
<keyword evidence="8" id="KW-0406">Ion transport</keyword>
<feature type="compositionally biased region" description="Basic and acidic residues" evidence="11">
    <location>
        <begin position="903"/>
        <end position="917"/>
    </location>
</feature>
<evidence type="ECO:0000259" key="13">
    <source>
        <dbReference type="Pfam" id="PF00999"/>
    </source>
</evidence>
<comment type="similarity">
    <text evidence="2">Belongs to the fungal Na(+)/H(+) exchanger family.</text>
</comment>
<dbReference type="InterPro" id="IPR004712">
    <property type="entry name" value="Na+/H+_antiporter_fungi"/>
</dbReference>
<dbReference type="PANTHER" id="PTHR31382:SF4">
    <property type="entry name" value="NA(+)_H(+) ANTIPORTER"/>
    <property type="match status" value="1"/>
</dbReference>
<feature type="transmembrane region" description="Helical" evidence="12">
    <location>
        <begin position="120"/>
        <end position="140"/>
    </location>
</feature>
<feature type="compositionally biased region" description="Basic and acidic residues" evidence="11">
    <location>
        <begin position="633"/>
        <end position="665"/>
    </location>
</feature>
<dbReference type="Proteomes" id="UP000235388">
    <property type="component" value="Unassembled WGS sequence"/>
</dbReference>
<evidence type="ECO:0000256" key="2">
    <source>
        <dbReference type="ARBA" id="ARBA00005248"/>
    </source>
</evidence>
<dbReference type="AlphaFoldDB" id="A0A2N5UYD0"/>
<feature type="transmembrane region" description="Helical" evidence="12">
    <location>
        <begin position="361"/>
        <end position="377"/>
    </location>
</feature>
<dbReference type="GO" id="GO:0036376">
    <property type="term" value="P:sodium ion export across plasma membrane"/>
    <property type="evidence" value="ECO:0007669"/>
    <property type="project" value="InterPro"/>
</dbReference>
<keyword evidence="15" id="KW-1185">Reference proteome</keyword>